<dbReference type="Proteomes" id="UP001215598">
    <property type="component" value="Unassembled WGS sequence"/>
</dbReference>
<dbReference type="AlphaFoldDB" id="A0AAD7NN40"/>
<feature type="compositionally biased region" description="Low complexity" evidence="1">
    <location>
        <begin position="185"/>
        <end position="209"/>
    </location>
</feature>
<sequence length="259" mass="28132">MAFPVPQVGTIGTYPVSHAKRKVPNADQLTRGLSAESLSRHPRMPPYSTMRDRLLLVRGRQPSVSIPTPPPPAPSRMSPSPENIEVPMPEAPNNKASARDVNIAFCSNTIGGTYIPVVDRVRRHIEAHGRGPARGSRADVALPRPSYSRARFLSALSPRPDARVTPAHDSPAPFPASRRRRVRTKSTSTFHRASLSAPSSLPRAPTAPLFARFPIPVPTPFQPASAARHPSLPPRRPDRSRPQGEGDQDGDADADERPP</sequence>
<organism evidence="2 3">
    <name type="scientific">Mycena metata</name>
    <dbReference type="NCBI Taxonomy" id="1033252"/>
    <lineage>
        <taxon>Eukaryota</taxon>
        <taxon>Fungi</taxon>
        <taxon>Dikarya</taxon>
        <taxon>Basidiomycota</taxon>
        <taxon>Agaricomycotina</taxon>
        <taxon>Agaricomycetes</taxon>
        <taxon>Agaricomycetidae</taxon>
        <taxon>Agaricales</taxon>
        <taxon>Marasmiineae</taxon>
        <taxon>Mycenaceae</taxon>
        <taxon>Mycena</taxon>
    </lineage>
</organism>
<evidence type="ECO:0000313" key="3">
    <source>
        <dbReference type="Proteomes" id="UP001215598"/>
    </source>
</evidence>
<gene>
    <name evidence="2" type="ORF">B0H16DRAFT_1716579</name>
</gene>
<reference evidence="2" key="1">
    <citation type="submission" date="2023-03" db="EMBL/GenBank/DDBJ databases">
        <title>Massive genome expansion in bonnet fungi (Mycena s.s.) driven by repeated elements and novel gene families across ecological guilds.</title>
        <authorList>
            <consortium name="Lawrence Berkeley National Laboratory"/>
            <person name="Harder C.B."/>
            <person name="Miyauchi S."/>
            <person name="Viragh M."/>
            <person name="Kuo A."/>
            <person name="Thoen E."/>
            <person name="Andreopoulos B."/>
            <person name="Lu D."/>
            <person name="Skrede I."/>
            <person name="Drula E."/>
            <person name="Henrissat B."/>
            <person name="Morin E."/>
            <person name="Kohler A."/>
            <person name="Barry K."/>
            <person name="LaButti K."/>
            <person name="Morin E."/>
            <person name="Salamov A."/>
            <person name="Lipzen A."/>
            <person name="Mereny Z."/>
            <person name="Hegedus B."/>
            <person name="Baldrian P."/>
            <person name="Stursova M."/>
            <person name="Weitz H."/>
            <person name="Taylor A."/>
            <person name="Grigoriev I.V."/>
            <person name="Nagy L.G."/>
            <person name="Martin F."/>
            <person name="Kauserud H."/>
        </authorList>
    </citation>
    <scope>NUCLEOTIDE SEQUENCE</scope>
    <source>
        <strain evidence="2">CBHHK182m</strain>
    </source>
</reference>
<feature type="compositionally biased region" description="Basic and acidic residues" evidence="1">
    <location>
        <begin position="235"/>
        <end position="244"/>
    </location>
</feature>
<feature type="compositionally biased region" description="Acidic residues" evidence="1">
    <location>
        <begin position="246"/>
        <end position="259"/>
    </location>
</feature>
<protein>
    <submittedName>
        <fullName evidence="2">Uncharacterized protein</fullName>
    </submittedName>
</protein>
<proteinExistence type="predicted"/>
<keyword evidence="3" id="KW-1185">Reference proteome</keyword>
<accession>A0AAD7NN40</accession>
<name>A0AAD7NN40_9AGAR</name>
<comment type="caution">
    <text evidence="2">The sequence shown here is derived from an EMBL/GenBank/DDBJ whole genome shotgun (WGS) entry which is preliminary data.</text>
</comment>
<feature type="region of interest" description="Disordered" evidence="1">
    <location>
        <begin position="21"/>
        <end position="47"/>
    </location>
</feature>
<dbReference type="EMBL" id="JARKIB010000021">
    <property type="protein sequence ID" value="KAJ7767658.1"/>
    <property type="molecule type" value="Genomic_DNA"/>
</dbReference>
<feature type="region of interest" description="Disordered" evidence="1">
    <location>
        <begin position="158"/>
        <end position="259"/>
    </location>
</feature>
<evidence type="ECO:0000256" key="1">
    <source>
        <dbReference type="SAM" id="MobiDB-lite"/>
    </source>
</evidence>
<evidence type="ECO:0000313" key="2">
    <source>
        <dbReference type="EMBL" id="KAJ7767658.1"/>
    </source>
</evidence>